<dbReference type="EMBL" id="QBMP01000004">
    <property type="protein sequence ID" value="PZO61152.1"/>
    <property type="molecule type" value="Genomic_DNA"/>
</dbReference>
<proteinExistence type="predicted"/>
<evidence type="ECO:0000313" key="2">
    <source>
        <dbReference type="Proteomes" id="UP000249794"/>
    </source>
</evidence>
<reference evidence="2" key="1">
    <citation type="submission" date="2018-04" db="EMBL/GenBank/DDBJ databases">
        <authorList>
            <person name="Cornet L."/>
        </authorList>
    </citation>
    <scope>NUCLEOTIDE SEQUENCE [LARGE SCALE GENOMIC DNA]</scope>
</reference>
<protein>
    <submittedName>
        <fullName evidence="1">Uncharacterized protein</fullName>
    </submittedName>
</protein>
<comment type="caution">
    <text evidence="1">The sequence shown here is derived from an EMBL/GenBank/DDBJ whole genome shotgun (WGS) entry which is preliminary data.</text>
</comment>
<name>A0A2W4XZI1_9CYAN</name>
<dbReference type="Proteomes" id="UP000249794">
    <property type="component" value="Unassembled WGS sequence"/>
</dbReference>
<accession>A0A2W4XZI1</accession>
<sequence length="152" mass="16683">MKHNNSSNMPANSLPAPCLVDNGIVINKSDMLRLLRGLRQVRYIHKQDTEITNTGEGCVMEAFADTAQATLVANRSLYLNVHSFDYLEMVTTGAETSFVLVQDSRCLCLTPITPTAEEMSVHPLDAAALEAIVTEALSASWDASLDDDRHFL</sequence>
<organism evidence="1 2">
    <name type="scientific">Phormidesmis priestleyi</name>
    <dbReference type="NCBI Taxonomy" id="268141"/>
    <lineage>
        <taxon>Bacteria</taxon>
        <taxon>Bacillati</taxon>
        <taxon>Cyanobacteriota</taxon>
        <taxon>Cyanophyceae</taxon>
        <taxon>Leptolyngbyales</taxon>
        <taxon>Leptolyngbyaceae</taxon>
        <taxon>Phormidesmis</taxon>
    </lineage>
</organism>
<reference evidence="1 2" key="2">
    <citation type="submission" date="2018-06" db="EMBL/GenBank/DDBJ databases">
        <title>Metagenomic assembly of (sub)arctic Cyanobacteria and their associated microbiome from non-axenic cultures.</title>
        <authorList>
            <person name="Baurain D."/>
        </authorList>
    </citation>
    <scope>NUCLEOTIDE SEQUENCE [LARGE SCALE GENOMIC DNA]</scope>
    <source>
        <strain evidence="1">ULC027bin1</strain>
    </source>
</reference>
<evidence type="ECO:0000313" key="1">
    <source>
        <dbReference type="EMBL" id="PZO61152.1"/>
    </source>
</evidence>
<dbReference type="AlphaFoldDB" id="A0A2W4XZI1"/>
<gene>
    <name evidence="1" type="ORF">DCF15_00940</name>
</gene>